<evidence type="ECO:0000256" key="7">
    <source>
        <dbReference type="ARBA" id="ARBA00022917"/>
    </source>
</evidence>
<dbReference type="GO" id="GO:0016149">
    <property type="term" value="F:translation release factor activity, codon specific"/>
    <property type="evidence" value="ECO:0007669"/>
    <property type="project" value="UniProtKB-UniRule"/>
</dbReference>
<keyword evidence="7 9" id="KW-0648">Protein biosynthesis</keyword>
<dbReference type="PANTHER" id="PTHR10113">
    <property type="entry name" value="PEPTIDE CHAIN RELEASE FACTOR SUBUNIT 1"/>
    <property type="match status" value="1"/>
</dbReference>
<dbReference type="InterPro" id="IPR042226">
    <property type="entry name" value="eFR1_2_sf"/>
</dbReference>
<comment type="function">
    <text evidence="1 9">Directs the termination of nascent peptide synthesis (translation) in response to the termination codons UAA, UAG and UGA.</text>
</comment>
<dbReference type="CDD" id="cd00350">
    <property type="entry name" value="rubredoxin_like"/>
    <property type="match status" value="1"/>
</dbReference>
<sequence length="406" mass="46527">MDTEEARKNYEFRRYLEELEKYEGRGTELISVYIPPKRPISDVIAYLRDEYGTSANIKSKTTRKNVMSAIESIMSRLKYFKMPPPNGLVVFVGHVIKRGDQTEMVSYVLEPPEPVQSFIYKCDSKFYLEPLKAMLGEKDIYGLLVIDRKEATIGFLKGTRIEVVKHLDSMVPSKHHQGGQSSRRFERLIELAVHEFFKKVGDKANEVFLAEEKLKGILVGGPGGTKDSFLKGDYLHHELKKKIIEVFDVGYTDEYGLHELVEKASTTLKNLEVFKERQLLGRFFREIRKPDGGLAVYGEKEVREALERGAVDVLLISDSLRKYRITWRCPQCGKEVKETIKGEIPEKICPDCGIPMDIVEKKDLIEEYYDIAEQFNTQVELISNESEEGKIFAKAFGGIAAILRYK</sequence>
<evidence type="ECO:0000256" key="8">
    <source>
        <dbReference type="ARBA" id="ARBA00031168"/>
    </source>
</evidence>
<dbReference type="Proteomes" id="UP000001400">
    <property type="component" value="Chromosome"/>
</dbReference>
<accession>B5IGK7</accession>
<comment type="subunit">
    <text evidence="4 9">Heterodimer of two subunits, one of which binds GTP.</text>
</comment>
<comment type="similarity">
    <text evidence="3 9">Belongs to the eukaryotic release factor 1 family.</text>
</comment>
<dbReference type="HAMAP" id="MF_00424">
    <property type="entry name" value="Rel_fact_arch_1"/>
    <property type="match status" value="1"/>
</dbReference>
<organism evidence="11 12">
    <name type="scientific">Aciduliprofundum boonei (strain DSM 19572 / T469)</name>
    <dbReference type="NCBI Taxonomy" id="439481"/>
    <lineage>
        <taxon>Archaea</taxon>
        <taxon>Methanobacteriati</taxon>
        <taxon>Thermoplasmatota</taxon>
        <taxon>DHVE2 group</taxon>
        <taxon>Candidatus Aciduliprofundum</taxon>
    </lineage>
</organism>
<comment type="subcellular location">
    <subcellularLocation>
        <location evidence="2 9">Cytoplasm</location>
    </subcellularLocation>
</comment>
<dbReference type="Gene3D" id="3.30.1330.30">
    <property type="match status" value="1"/>
</dbReference>
<dbReference type="RefSeq" id="WP_008086228.1">
    <property type="nucleotide sequence ID" value="NC_013926.1"/>
</dbReference>
<dbReference type="InterPro" id="IPR024049">
    <property type="entry name" value="eRF1_1_sf"/>
</dbReference>
<dbReference type="EMBL" id="CP001941">
    <property type="protein sequence ID" value="ADD08886.1"/>
    <property type="molecule type" value="Genomic_DNA"/>
</dbReference>
<dbReference type="Gene3D" id="3.30.960.10">
    <property type="entry name" value="eRF1 domain 1"/>
    <property type="match status" value="1"/>
</dbReference>
<dbReference type="InterPro" id="IPR005140">
    <property type="entry name" value="eRF1_Pelota-like_N"/>
</dbReference>
<evidence type="ECO:0000313" key="12">
    <source>
        <dbReference type="Proteomes" id="UP000001400"/>
    </source>
</evidence>
<dbReference type="Pfam" id="PF03463">
    <property type="entry name" value="eRF1_1"/>
    <property type="match status" value="1"/>
</dbReference>
<dbReference type="SUPFAM" id="SSF55481">
    <property type="entry name" value="N-terminal domain of eukaryotic peptide chain release factor subunit 1, ERF1"/>
    <property type="match status" value="1"/>
</dbReference>
<evidence type="ECO:0000256" key="5">
    <source>
        <dbReference type="ARBA" id="ARBA00019723"/>
    </source>
</evidence>
<dbReference type="InterPro" id="IPR029064">
    <property type="entry name" value="Ribosomal_eL30-like_sf"/>
</dbReference>
<proteinExistence type="inferred from homology"/>
<dbReference type="AlphaFoldDB" id="B5IGK7"/>
<evidence type="ECO:0000313" key="11">
    <source>
        <dbReference type="EMBL" id="ADD08886.1"/>
    </source>
</evidence>
<evidence type="ECO:0000256" key="9">
    <source>
        <dbReference type="HAMAP-Rule" id="MF_00424"/>
    </source>
</evidence>
<evidence type="ECO:0000256" key="4">
    <source>
        <dbReference type="ARBA" id="ARBA00011520"/>
    </source>
</evidence>
<evidence type="ECO:0000256" key="1">
    <source>
        <dbReference type="ARBA" id="ARBA00002832"/>
    </source>
</evidence>
<dbReference type="Pfam" id="PF03465">
    <property type="entry name" value="eRF1_3"/>
    <property type="match status" value="1"/>
</dbReference>
<dbReference type="InterPro" id="IPR020918">
    <property type="entry name" value="Peptide_chain-rel_aRF1"/>
</dbReference>
<evidence type="ECO:0000256" key="3">
    <source>
        <dbReference type="ARBA" id="ARBA00005326"/>
    </source>
</evidence>
<dbReference type="Gene3D" id="3.30.420.60">
    <property type="entry name" value="eRF1 domain 2"/>
    <property type="match status" value="1"/>
</dbReference>
<dbReference type="KEGG" id="abi:Aboo_1077"/>
<evidence type="ECO:0000256" key="2">
    <source>
        <dbReference type="ARBA" id="ARBA00004496"/>
    </source>
</evidence>
<dbReference type="GO" id="GO:0005737">
    <property type="term" value="C:cytoplasm"/>
    <property type="evidence" value="ECO:0007669"/>
    <property type="project" value="UniProtKB-SubCell"/>
</dbReference>
<name>B5IGK7_ACIB4</name>
<protein>
    <recommendedName>
        <fullName evidence="5 9">Peptide chain release factor subunit 1</fullName>
    </recommendedName>
    <alternativeName>
        <fullName evidence="8 9">Translation termination factor aRF1</fullName>
    </alternativeName>
</protein>
<reference evidence="11" key="1">
    <citation type="submission" date="2010-02" db="EMBL/GenBank/DDBJ databases">
        <title>Complete sequence of Aciduliprofundum boonei T469.</title>
        <authorList>
            <consortium name="US DOE Joint Genome Institute"/>
            <person name="Lucas S."/>
            <person name="Copeland A."/>
            <person name="Lapidus A."/>
            <person name="Cheng J.-F."/>
            <person name="Bruce D."/>
            <person name="Goodwin L."/>
            <person name="Pitluck S."/>
            <person name="Saunders E."/>
            <person name="Detter J.C."/>
            <person name="Han C."/>
            <person name="Tapia R."/>
            <person name="Land M."/>
            <person name="Hauser L."/>
            <person name="Kyrpides N."/>
            <person name="Mikhailova N."/>
            <person name="Flores G."/>
            <person name="Reysenbach A.-L."/>
            <person name="Woyke T."/>
        </authorList>
    </citation>
    <scope>NUCLEOTIDE SEQUENCE</scope>
    <source>
        <strain evidence="11">T469</strain>
    </source>
</reference>
<evidence type="ECO:0000259" key="10">
    <source>
        <dbReference type="SMART" id="SM01194"/>
    </source>
</evidence>
<dbReference type="InterPro" id="IPR005142">
    <property type="entry name" value="eRF1_3"/>
</dbReference>
<dbReference type="STRING" id="439481.Aboo_1077"/>
<keyword evidence="12" id="KW-1185">Reference proteome</keyword>
<dbReference type="GeneID" id="8828035"/>
<dbReference type="FunFam" id="3.30.960.10:FF:000003">
    <property type="entry name" value="Peptide chain release factor subunit 1"/>
    <property type="match status" value="1"/>
</dbReference>
<keyword evidence="6 9" id="KW-0963">Cytoplasm</keyword>
<dbReference type="SMART" id="SM01194">
    <property type="entry name" value="eRF1_1"/>
    <property type="match status" value="1"/>
</dbReference>
<dbReference type="HOGENOM" id="CLU_035759_3_0_2"/>
<dbReference type="FunFam" id="3.30.420.60:FF:000003">
    <property type="entry name" value="Peptide chain release factor subunit 1"/>
    <property type="match status" value="1"/>
</dbReference>
<dbReference type="SUPFAM" id="SSF53137">
    <property type="entry name" value="Translational machinery components"/>
    <property type="match status" value="1"/>
</dbReference>
<dbReference type="InterPro" id="IPR005141">
    <property type="entry name" value="eRF1_2"/>
</dbReference>
<dbReference type="eggNOG" id="arCOG01742">
    <property type="taxonomic scope" value="Archaea"/>
</dbReference>
<dbReference type="OrthoDB" id="1011at2157"/>
<dbReference type="SUPFAM" id="SSF55315">
    <property type="entry name" value="L30e-like"/>
    <property type="match status" value="1"/>
</dbReference>
<dbReference type="FunFam" id="3.30.1330.30:FF:000032">
    <property type="entry name" value="Eukaryotic peptide chain release factor subunit 1"/>
    <property type="match status" value="1"/>
</dbReference>
<evidence type="ECO:0000256" key="6">
    <source>
        <dbReference type="ARBA" id="ARBA00022490"/>
    </source>
</evidence>
<dbReference type="InterPro" id="IPR004403">
    <property type="entry name" value="Peptide_chain-rel_eRF1/aRF1"/>
</dbReference>
<gene>
    <name evidence="9" type="primary">prf1</name>
    <name evidence="11" type="ordered locus">Aboo_1077</name>
</gene>
<dbReference type="NCBIfam" id="TIGR03676">
    <property type="entry name" value="aRF1_eRF1"/>
    <property type="match status" value="1"/>
</dbReference>
<feature type="domain" description="eRF1/Pelota-like N-terminal" evidence="10">
    <location>
        <begin position="1"/>
        <end position="136"/>
    </location>
</feature>
<dbReference type="Pfam" id="PF03464">
    <property type="entry name" value="eRF1_2"/>
    <property type="match status" value="1"/>
</dbReference>